<dbReference type="RefSeq" id="XP_013412006.1">
    <property type="nucleotide sequence ID" value="XM_013556552.2"/>
</dbReference>
<sequence length="819" mass="94209">MSSPEVERFEVTDEDLLNEMDPYRKRFRMSKNQAIYGVWADDSDEEGQPGTSREGRKKKKDYTAPIGFVSGGIKRGSKVEKEDDDEEEDEDEDVAMPSNSFQSAMAGGRKRGGYKGKKGPYKPGEEHFGHWEKSTKGIGGKLLAKMGYVPGKGLGKNLQGISTPVTAKKRDGKAAIGFYGSERTERSLQDFPAQVDSEEEEEKEFRQQLHQWRKGGGEQADKKKKPKYLYKTAAEVIEKGGPKGGKKKSAMPSHLSNVKVIDMTSKEQRVLTGYHAISNRHDRPDSDEEERPVVQPQQKAFDVPELLHNLNLLVDMAEEDIIQNDRTLKYEKDVVVNMTYEKESLKEVCDQEEKQVKRLQDVLELVESCEARMQDGASNPLSLEECAEVFRKLQAEYYEEYKMYDLSNLAVGMVFPMVKKYFSGWKPLEQPSFGLDTMQLWKAILEDSNRQFGQTDGMDPYQRLVWEAWMPTIRSTIANDWSVRSPDPLITVLENWLPLLPPWVMQNIQDQLVMPKLTSEVEAWNPLTDTMPIHAWIHPWLPLIGDKLETLYAPIRFKLANALKNWHPSDPSAKMILEPWRKVFQQGHLDAFLAKNILPKLNLCMQEFVINPHNQHLDGWTWVMSWQDIMPLQHQVSLLERHFFPKWLTVLCTWLNSHPNYDEVTKWYMGWKSMFTTDLLANGAIKEQFSRALEIMNRAVSGNPYQPGARENIAYLTHTERRRDFESKATQDRRSMEEYEAVQSSQTVPSSFKDLVERKAEENGLLFMPVPNKTYEAKQVYKFGSVQVYMDRSVIFMQEGMNWVPVSIQGLIDKGRAGS</sequence>
<dbReference type="OrthoDB" id="4822at2759"/>
<dbReference type="InterPro" id="IPR022159">
    <property type="entry name" value="STIP/TFIP11_N"/>
</dbReference>
<keyword evidence="4 7" id="KW-0747">Spliceosome</keyword>
<evidence type="ECO:0000256" key="4">
    <source>
        <dbReference type="ARBA" id="ARBA00022728"/>
    </source>
</evidence>
<evidence type="ECO:0000256" key="3">
    <source>
        <dbReference type="ARBA" id="ARBA00022664"/>
    </source>
</evidence>
<dbReference type="GeneID" id="106174844"/>
<dbReference type="AlphaFoldDB" id="A0A1S3JPE6"/>
<dbReference type="PANTHER" id="PTHR23329:SF1">
    <property type="entry name" value="TUFTELIN-INTERACTING PROTEIN 11"/>
    <property type="match status" value="1"/>
</dbReference>
<feature type="compositionally biased region" description="Basic residues" evidence="8">
    <location>
        <begin position="108"/>
        <end position="120"/>
    </location>
</feature>
<evidence type="ECO:0000256" key="6">
    <source>
        <dbReference type="ARBA" id="ARBA00023242"/>
    </source>
</evidence>
<feature type="region of interest" description="Disordered" evidence="8">
    <location>
        <begin position="185"/>
        <end position="225"/>
    </location>
</feature>
<keyword evidence="3 7" id="KW-0507">mRNA processing</keyword>
<dbReference type="FunCoup" id="A0A1S3JPE6">
    <property type="interactions" value="2208"/>
</dbReference>
<name>A0A1S3JPE6_LINAN</name>
<protein>
    <submittedName>
        <fullName evidence="11">Tuftelin-interacting protein 11 isoform X1</fullName>
    </submittedName>
</protein>
<feature type="domain" description="G-patch" evidence="9">
    <location>
        <begin position="135"/>
        <end position="181"/>
    </location>
</feature>
<dbReference type="PIRSF" id="PIRSF017706">
    <property type="entry name" value="TFIP11"/>
    <property type="match status" value="1"/>
</dbReference>
<dbReference type="InterPro" id="IPR045211">
    <property type="entry name" value="TFP11/STIP/Ntr1"/>
</dbReference>
<feature type="region of interest" description="Disordered" evidence="8">
    <location>
        <begin position="37"/>
        <end position="133"/>
    </location>
</feature>
<dbReference type="InterPro" id="IPR022783">
    <property type="entry name" value="GCFC_dom"/>
</dbReference>
<dbReference type="Pfam" id="PF07842">
    <property type="entry name" value="GCFC"/>
    <property type="match status" value="1"/>
</dbReference>
<evidence type="ECO:0000259" key="9">
    <source>
        <dbReference type="PROSITE" id="PS50174"/>
    </source>
</evidence>
<comment type="subcellular location">
    <subcellularLocation>
        <location evidence="1 7">Nucleus</location>
    </subcellularLocation>
</comment>
<dbReference type="PROSITE" id="PS50174">
    <property type="entry name" value="G_PATCH"/>
    <property type="match status" value="1"/>
</dbReference>
<accession>A0A1S3JPE6</accession>
<evidence type="ECO:0000256" key="7">
    <source>
        <dbReference type="PIRNR" id="PIRNR017706"/>
    </source>
</evidence>
<dbReference type="Pfam" id="PF01585">
    <property type="entry name" value="G-patch"/>
    <property type="match status" value="1"/>
</dbReference>
<dbReference type="PANTHER" id="PTHR23329">
    <property type="entry name" value="TUFTELIN-INTERACTING PROTEIN 11-RELATED"/>
    <property type="match status" value="1"/>
</dbReference>
<proteinExistence type="inferred from homology"/>
<feature type="compositionally biased region" description="Basic and acidic residues" evidence="8">
    <location>
        <begin position="123"/>
        <end position="133"/>
    </location>
</feature>
<dbReference type="InterPro" id="IPR024933">
    <property type="entry name" value="TFP11"/>
</dbReference>
<evidence type="ECO:0000256" key="5">
    <source>
        <dbReference type="ARBA" id="ARBA00023187"/>
    </source>
</evidence>
<keyword evidence="10" id="KW-1185">Reference proteome</keyword>
<reference evidence="11" key="1">
    <citation type="submission" date="2025-08" db="UniProtKB">
        <authorList>
            <consortium name="RefSeq"/>
        </authorList>
    </citation>
    <scope>IDENTIFICATION</scope>
    <source>
        <tissue evidence="11">Gonads</tissue>
    </source>
</reference>
<evidence type="ECO:0000313" key="11">
    <source>
        <dbReference type="RefSeq" id="XP_013412006.1"/>
    </source>
</evidence>
<dbReference type="SMART" id="SM00443">
    <property type="entry name" value="G_patch"/>
    <property type="match status" value="1"/>
</dbReference>
<evidence type="ECO:0000256" key="2">
    <source>
        <dbReference type="ARBA" id="ARBA00010900"/>
    </source>
</evidence>
<feature type="region of interest" description="Disordered" evidence="8">
    <location>
        <begin position="275"/>
        <end position="296"/>
    </location>
</feature>
<dbReference type="Proteomes" id="UP000085678">
    <property type="component" value="Unplaced"/>
</dbReference>
<feature type="compositionally biased region" description="Acidic residues" evidence="8">
    <location>
        <begin position="82"/>
        <end position="94"/>
    </location>
</feature>
<evidence type="ECO:0000256" key="1">
    <source>
        <dbReference type="ARBA" id="ARBA00004123"/>
    </source>
</evidence>
<dbReference type="InterPro" id="IPR000467">
    <property type="entry name" value="G_patch_dom"/>
</dbReference>
<dbReference type="GO" id="GO:0000390">
    <property type="term" value="P:spliceosomal complex disassembly"/>
    <property type="evidence" value="ECO:0007669"/>
    <property type="project" value="InterPro"/>
</dbReference>
<dbReference type="GO" id="GO:0071008">
    <property type="term" value="C:U2-type post-mRNA release spliceosomal complex"/>
    <property type="evidence" value="ECO:0007669"/>
    <property type="project" value="TreeGrafter"/>
</dbReference>
<keyword evidence="6 7" id="KW-0539">Nucleus</keyword>
<evidence type="ECO:0000256" key="8">
    <source>
        <dbReference type="SAM" id="MobiDB-lite"/>
    </source>
</evidence>
<gene>
    <name evidence="11" type="primary">LOC106174844</name>
</gene>
<dbReference type="KEGG" id="lak:106174844"/>
<dbReference type="GO" id="GO:0003676">
    <property type="term" value="F:nucleic acid binding"/>
    <property type="evidence" value="ECO:0007669"/>
    <property type="project" value="InterPro"/>
</dbReference>
<dbReference type="Pfam" id="PF12457">
    <property type="entry name" value="TIP_N"/>
    <property type="match status" value="1"/>
</dbReference>
<keyword evidence="5 7" id="KW-0508">mRNA splicing</keyword>
<organism evidence="10 11">
    <name type="scientific">Lingula anatina</name>
    <name type="common">Brachiopod</name>
    <name type="synonym">Lingula unguis</name>
    <dbReference type="NCBI Taxonomy" id="7574"/>
    <lineage>
        <taxon>Eukaryota</taxon>
        <taxon>Metazoa</taxon>
        <taxon>Spiralia</taxon>
        <taxon>Lophotrochozoa</taxon>
        <taxon>Brachiopoda</taxon>
        <taxon>Linguliformea</taxon>
        <taxon>Lingulata</taxon>
        <taxon>Lingulida</taxon>
        <taxon>Linguloidea</taxon>
        <taxon>Lingulidae</taxon>
        <taxon>Lingula</taxon>
    </lineage>
</organism>
<dbReference type="STRING" id="7574.A0A1S3JPE6"/>
<dbReference type="InParanoid" id="A0A1S3JPE6"/>
<evidence type="ECO:0000313" key="10">
    <source>
        <dbReference type="Proteomes" id="UP000085678"/>
    </source>
</evidence>
<comment type="similarity">
    <text evidence="2 7">Belongs to the TFP11/STIP family.</text>
</comment>